<evidence type="ECO:0000313" key="3">
    <source>
        <dbReference type="Proteomes" id="UP000054837"/>
    </source>
</evidence>
<feature type="transmembrane region" description="Helical" evidence="1">
    <location>
        <begin position="89"/>
        <end position="110"/>
    </location>
</feature>
<dbReference type="OrthoDB" id="3296472at2"/>
<reference evidence="2 3" key="1">
    <citation type="submission" date="2015-12" db="EMBL/GenBank/DDBJ databases">
        <title>Serinicoccus chungangenesis strain CD08_5 genome sequencing and assembly.</title>
        <authorList>
            <person name="Chander A.M."/>
            <person name="Kaur G."/>
            <person name="Nair G.R."/>
            <person name="Dhawan D.K."/>
            <person name="Kochhar R.K."/>
            <person name="Mayilraj S."/>
            <person name="Bhadada S.K."/>
        </authorList>
    </citation>
    <scope>NUCLEOTIDE SEQUENCE [LARGE SCALE GENOMIC DNA]</scope>
    <source>
        <strain evidence="2 3">CD08_5</strain>
    </source>
</reference>
<evidence type="ECO:0000313" key="2">
    <source>
        <dbReference type="EMBL" id="KUG51491.1"/>
    </source>
</evidence>
<keyword evidence="3" id="KW-1185">Reference proteome</keyword>
<protein>
    <recommendedName>
        <fullName evidence="4">DUF4157 domain-containing protein</fullName>
    </recommendedName>
</protein>
<organism evidence="2 3">
    <name type="scientific">Serinicoccus chungangensis</name>
    <dbReference type="NCBI Taxonomy" id="767452"/>
    <lineage>
        <taxon>Bacteria</taxon>
        <taxon>Bacillati</taxon>
        <taxon>Actinomycetota</taxon>
        <taxon>Actinomycetes</taxon>
        <taxon>Micrococcales</taxon>
        <taxon>Ornithinimicrobiaceae</taxon>
        <taxon>Serinicoccus</taxon>
    </lineage>
</organism>
<keyword evidence="1" id="KW-0472">Membrane</keyword>
<name>A0A0W8I179_9MICO</name>
<evidence type="ECO:0008006" key="4">
    <source>
        <dbReference type="Google" id="ProtNLM"/>
    </source>
</evidence>
<keyword evidence="1" id="KW-0812">Transmembrane</keyword>
<accession>A0A0W8I179</accession>
<evidence type="ECO:0000256" key="1">
    <source>
        <dbReference type="SAM" id="Phobius"/>
    </source>
</evidence>
<dbReference type="EMBL" id="LQBL01000032">
    <property type="protein sequence ID" value="KUG51491.1"/>
    <property type="molecule type" value="Genomic_DNA"/>
</dbReference>
<comment type="caution">
    <text evidence="2">The sequence shown here is derived from an EMBL/GenBank/DDBJ whole genome shotgun (WGS) entry which is preliminary data.</text>
</comment>
<keyword evidence="1" id="KW-1133">Transmembrane helix</keyword>
<dbReference type="RefSeq" id="WP_058892387.1">
    <property type="nucleotide sequence ID" value="NZ_LQBL01000032.1"/>
</dbReference>
<gene>
    <name evidence="2" type="ORF">AVL62_09110</name>
</gene>
<dbReference type="Proteomes" id="UP000054837">
    <property type="component" value="Unassembled WGS sequence"/>
</dbReference>
<sequence length="165" mass="18462">MATRAERGRHLLNWVNLSTPLGLTVAALGGARIRRGPSRCYLADHYRWSFPVAGAFTVGDVVVSRHDLDRLLAHRPGLLDHELTHSRQWAVCLGLPFLPLYLASMGWSWLRTGDRAARCVFERHAGLERGGYLDVPTRPLGPVLARGVRRVRDRARGRDRIPSAV</sequence>
<dbReference type="AlphaFoldDB" id="A0A0W8I179"/>
<proteinExistence type="predicted"/>
<dbReference type="STRING" id="767452.AVL62_09110"/>